<organism evidence="4">
    <name type="scientific">Parasteatoda tepidariorum</name>
    <name type="common">Common house spider</name>
    <name type="synonym">Achaearanea tepidariorum</name>
    <dbReference type="NCBI Taxonomy" id="114398"/>
    <lineage>
        <taxon>Eukaryota</taxon>
        <taxon>Metazoa</taxon>
        <taxon>Ecdysozoa</taxon>
        <taxon>Arthropoda</taxon>
        <taxon>Chelicerata</taxon>
        <taxon>Arachnida</taxon>
        <taxon>Araneae</taxon>
        <taxon>Araneomorphae</taxon>
        <taxon>Entelegynae</taxon>
        <taxon>Araneoidea</taxon>
        <taxon>Theridiidae</taxon>
        <taxon>Parasteatoda</taxon>
    </lineage>
</organism>
<evidence type="ECO:0000256" key="1">
    <source>
        <dbReference type="ARBA" id="ARBA00023127"/>
    </source>
</evidence>
<dbReference type="PANTHER" id="PTHR10026">
    <property type="entry name" value="CYCLIN"/>
    <property type="match status" value="1"/>
</dbReference>
<dbReference type="Pfam" id="PF00134">
    <property type="entry name" value="Cyclin_N"/>
    <property type="match status" value="1"/>
</dbReference>
<protein>
    <submittedName>
        <fullName evidence="4">Cyclin-T1-like</fullName>
    </submittedName>
</protein>
<dbReference type="SMART" id="SM00385">
    <property type="entry name" value="CYCLIN"/>
    <property type="match status" value="1"/>
</dbReference>
<dbReference type="InterPro" id="IPR013763">
    <property type="entry name" value="Cyclin-like_dom"/>
</dbReference>
<feature type="domain" description="Cyclin-like" evidence="3">
    <location>
        <begin position="38"/>
        <end position="136"/>
    </location>
</feature>
<evidence type="ECO:0000256" key="2">
    <source>
        <dbReference type="RuleBase" id="RU000383"/>
    </source>
</evidence>
<dbReference type="InterPro" id="IPR043198">
    <property type="entry name" value="Cyclin/Ssn8"/>
</dbReference>
<dbReference type="SUPFAM" id="SSF47954">
    <property type="entry name" value="Cyclin-like"/>
    <property type="match status" value="2"/>
</dbReference>
<evidence type="ECO:0000313" key="4">
    <source>
        <dbReference type="EMBL" id="LAA09922.1"/>
    </source>
</evidence>
<sequence length="204" mass="23932">MDNADRWYFTKDQLANTPSRKCGISETRELSFRQQAANFIQDMGQRLQVNQLCINTAIVYMHRFYVFHSFTEIHRNKLSLSALFLAAKVEEQPRKLEHLIKVAHHCLHKDQSLDVRSDAYQEKMFEVVAHENILLQTLGFVLAIEHPHTYVVKVCQLVKASKDLAQTSYIMATTRCILSTFRQSKPNLHYFIQWKSKAQQENFR</sequence>
<comment type="similarity">
    <text evidence="2">Belongs to the cyclin family.</text>
</comment>
<dbReference type="CDD" id="cd20538">
    <property type="entry name" value="CYCLIN_CCNT_rpt1"/>
    <property type="match status" value="1"/>
</dbReference>
<dbReference type="InterPro" id="IPR036915">
    <property type="entry name" value="Cyclin-like_sf"/>
</dbReference>
<dbReference type="EMBL" id="IAAA01047424">
    <property type="protein sequence ID" value="LAA09922.1"/>
    <property type="molecule type" value="mRNA"/>
</dbReference>
<dbReference type="AlphaFoldDB" id="A0A2L2YP55"/>
<dbReference type="InterPro" id="IPR006671">
    <property type="entry name" value="Cyclin_N"/>
</dbReference>
<dbReference type="OrthoDB" id="6432768at2759"/>
<accession>A0A2L2YP55</accession>
<keyword evidence="1 2" id="KW-0195">Cyclin</keyword>
<proteinExistence type="evidence at transcript level"/>
<dbReference type="Gene3D" id="1.10.472.10">
    <property type="entry name" value="Cyclin-like"/>
    <property type="match status" value="2"/>
</dbReference>
<dbReference type="Pfam" id="PF21797">
    <property type="entry name" value="CycT2-like_C"/>
    <property type="match status" value="1"/>
</dbReference>
<reference evidence="4" key="1">
    <citation type="journal article" date="2016" name="Mol. Ecol. Resour.">
        <title>Evaluation of the impact of RNA preservation methods of spiders for de novo transcriptome assembly.</title>
        <authorList>
            <person name="Kono N."/>
            <person name="Nakamura H."/>
            <person name="Ito Y."/>
            <person name="Tomita M."/>
            <person name="Arakawa K."/>
        </authorList>
    </citation>
    <scope>NUCLEOTIDE SEQUENCE</scope>
    <source>
        <tissue evidence="4">Whole body</tissue>
    </source>
</reference>
<dbReference type="GO" id="GO:0006357">
    <property type="term" value="P:regulation of transcription by RNA polymerase II"/>
    <property type="evidence" value="ECO:0007669"/>
    <property type="project" value="InterPro"/>
</dbReference>
<dbReference type="GO" id="GO:0016538">
    <property type="term" value="F:cyclin-dependent protein serine/threonine kinase regulator activity"/>
    <property type="evidence" value="ECO:0007669"/>
    <property type="project" value="InterPro"/>
</dbReference>
<dbReference type="FunFam" id="1.10.472.10:FF:000009">
    <property type="entry name" value="cyclin-T2 isoform X1"/>
    <property type="match status" value="1"/>
</dbReference>
<name>A0A2L2YP55_PARTP</name>
<evidence type="ECO:0000259" key="3">
    <source>
        <dbReference type="SMART" id="SM00385"/>
    </source>
</evidence>